<evidence type="ECO:0000256" key="1">
    <source>
        <dbReference type="SAM" id="MobiDB-lite"/>
    </source>
</evidence>
<comment type="caution">
    <text evidence="2">The sequence shown here is derived from an EMBL/GenBank/DDBJ whole genome shotgun (WGS) entry which is preliminary data.</text>
</comment>
<sequence>MATYQLTVHQLLERLAKDDNTAASDTCQTPKRRDSAWSRSSSVSSTSQYNAFEMDFTDYNYHGNHEALSQVASKNKEAR</sequence>
<keyword evidence="3" id="KW-1185">Reference proteome</keyword>
<feature type="region of interest" description="Disordered" evidence="1">
    <location>
        <begin position="21"/>
        <end position="46"/>
    </location>
</feature>
<evidence type="ECO:0000313" key="2">
    <source>
        <dbReference type="EMBL" id="KXT15603.1"/>
    </source>
</evidence>
<accession>A0A139ILE7</accession>
<reference evidence="2 3" key="1">
    <citation type="submission" date="2015-07" db="EMBL/GenBank/DDBJ databases">
        <title>Comparative genomics of the Sigatoka disease complex on banana suggests a link between parallel evolutionary changes in Pseudocercospora fijiensis and Pseudocercospora eumusae and increased virulence on the banana host.</title>
        <authorList>
            <person name="Chang T.-C."/>
            <person name="Salvucci A."/>
            <person name="Crous P.W."/>
            <person name="Stergiopoulos I."/>
        </authorList>
    </citation>
    <scope>NUCLEOTIDE SEQUENCE [LARGE SCALE GENOMIC DNA]</scope>
    <source>
        <strain evidence="2 3">CBS 116634</strain>
    </source>
</reference>
<proteinExistence type="predicted"/>
<protein>
    <submittedName>
        <fullName evidence="2">Uncharacterized protein</fullName>
    </submittedName>
</protein>
<dbReference type="AlphaFoldDB" id="A0A139ILE7"/>
<gene>
    <name evidence="2" type="ORF">AC579_5866</name>
</gene>
<dbReference type="EMBL" id="LFZO01000054">
    <property type="protein sequence ID" value="KXT15603.1"/>
    <property type="molecule type" value="Genomic_DNA"/>
</dbReference>
<feature type="compositionally biased region" description="Low complexity" evidence="1">
    <location>
        <begin position="37"/>
        <end position="46"/>
    </location>
</feature>
<dbReference type="Proteomes" id="UP000073492">
    <property type="component" value="Unassembled WGS sequence"/>
</dbReference>
<name>A0A139ILE7_9PEZI</name>
<organism evidence="2 3">
    <name type="scientific">Pseudocercospora musae</name>
    <dbReference type="NCBI Taxonomy" id="113226"/>
    <lineage>
        <taxon>Eukaryota</taxon>
        <taxon>Fungi</taxon>
        <taxon>Dikarya</taxon>
        <taxon>Ascomycota</taxon>
        <taxon>Pezizomycotina</taxon>
        <taxon>Dothideomycetes</taxon>
        <taxon>Dothideomycetidae</taxon>
        <taxon>Mycosphaerellales</taxon>
        <taxon>Mycosphaerellaceae</taxon>
        <taxon>Pseudocercospora</taxon>
    </lineage>
</organism>
<evidence type="ECO:0000313" key="3">
    <source>
        <dbReference type="Proteomes" id="UP000073492"/>
    </source>
</evidence>